<proteinExistence type="predicted"/>
<dbReference type="AlphaFoldDB" id="A0A382KKJ7"/>
<dbReference type="PANTHER" id="PTHR31630">
    <property type="entry name" value="PHYTANOYL-COA DIOXYGENASE-RELATED-RELATED"/>
    <property type="match status" value="1"/>
</dbReference>
<feature type="non-terminal residue" evidence="1">
    <location>
        <position position="169"/>
    </location>
</feature>
<dbReference type="SUPFAM" id="SSF51197">
    <property type="entry name" value="Clavaminate synthase-like"/>
    <property type="match status" value="1"/>
</dbReference>
<name>A0A382KKJ7_9ZZZZ</name>
<dbReference type="PANTHER" id="PTHR31630:SF6">
    <property type="entry name" value="PHYTANOYL-COA DIOXYGENASE-RELATED"/>
    <property type="match status" value="1"/>
</dbReference>
<protein>
    <recommendedName>
        <fullName evidence="2">Phytanoyl-CoA dioxygenase</fullName>
    </recommendedName>
</protein>
<evidence type="ECO:0000313" key="1">
    <source>
        <dbReference type="EMBL" id="SVC24686.1"/>
    </source>
</evidence>
<dbReference type="EMBL" id="UINC01081128">
    <property type="protein sequence ID" value="SVC24686.1"/>
    <property type="molecule type" value="Genomic_DNA"/>
</dbReference>
<accession>A0A382KKJ7</accession>
<evidence type="ECO:0008006" key="2">
    <source>
        <dbReference type="Google" id="ProtNLM"/>
    </source>
</evidence>
<organism evidence="1">
    <name type="scientific">marine metagenome</name>
    <dbReference type="NCBI Taxonomy" id="408172"/>
    <lineage>
        <taxon>unclassified sequences</taxon>
        <taxon>metagenomes</taxon>
        <taxon>ecological metagenomes</taxon>
    </lineage>
</organism>
<gene>
    <name evidence="1" type="ORF">METZ01_LOCUS277540</name>
</gene>
<sequence length="169" mass="19898">MRVLSKQDWDFWNENGYVVVHNAVPQENLDAAVDAIWEFLEIDRENPEDWYRYKPYTRTNKCSPISAAGMVEIYQHQALWDNRQYPKVHQAFSEIWDTEELWVSLDRANMKPPAREDKPDWQNRGMIHWDTDTSVGKVPFGVQGVLYLTDTAENQGGFQCVEGFHRLFD</sequence>
<dbReference type="Gene3D" id="2.60.120.620">
    <property type="entry name" value="q2cbj1_9rhob like domain"/>
    <property type="match status" value="1"/>
</dbReference>
<reference evidence="1" key="1">
    <citation type="submission" date="2018-05" db="EMBL/GenBank/DDBJ databases">
        <authorList>
            <person name="Lanie J.A."/>
            <person name="Ng W.-L."/>
            <person name="Kazmierczak K.M."/>
            <person name="Andrzejewski T.M."/>
            <person name="Davidsen T.M."/>
            <person name="Wayne K.J."/>
            <person name="Tettelin H."/>
            <person name="Glass J.I."/>
            <person name="Rusch D."/>
            <person name="Podicherti R."/>
            <person name="Tsui H.-C.T."/>
            <person name="Winkler M.E."/>
        </authorList>
    </citation>
    <scope>NUCLEOTIDE SEQUENCE</scope>
</reference>